<dbReference type="InterPro" id="IPR001610">
    <property type="entry name" value="PAC"/>
</dbReference>
<evidence type="ECO:0000313" key="5">
    <source>
        <dbReference type="Proteomes" id="UP001168823"/>
    </source>
</evidence>
<evidence type="ECO:0000259" key="3">
    <source>
        <dbReference type="PROSITE" id="PS50113"/>
    </source>
</evidence>
<dbReference type="InterPro" id="IPR003594">
    <property type="entry name" value="HATPase_dom"/>
</dbReference>
<feature type="domain" description="PAC" evidence="3">
    <location>
        <begin position="173"/>
        <end position="225"/>
    </location>
</feature>
<dbReference type="InterPro" id="IPR017944">
    <property type="entry name" value="KaiA/RbsU_helical_domain_sf"/>
</dbReference>
<dbReference type="InterPro" id="IPR036890">
    <property type="entry name" value="HATPase_C_sf"/>
</dbReference>
<dbReference type="SUPFAM" id="SSF55785">
    <property type="entry name" value="PYP-like sensor domain (PAS domain)"/>
    <property type="match status" value="1"/>
</dbReference>
<dbReference type="InterPro" id="IPR052016">
    <property type="entry name" value="Bact_Sigma-Reg"/>
</dbReference>
<dbReference type="Proteomes" id="UP001168823">
    <property type="component" value="Unassembled WGS sequence"/>
</dbReference>
<dbReference type="SMART" id="SM00331">
    <property type="entry name" value="PP2C_SIG"/>
    <property type="match status" value="1"/>
</dbReference>
<evidence type="ECO:0000259" key="2">
    <source>
        <dbReference type="PROSITE" id="PS50112"/>
    </source>
</evidence>
<dbReference type="CDD" id="cd00130">
    <property type="entry name" value="PAS"/>
    <property type="match status" value="1"/>
</dbReference>
<name>A0ABT8UHP5_9MYCO</name>
<dbReference type="Pfam" id="PF08673">
    <property type="entry name" value="RsbU_N"/>
    <property type="match status" value="1"/>
</dbReference>
<dbReference type="RefSeq" id="WP_302914939.1">
    <property type="nucleotide sequence ID" value="NZ_JAUMSQ010000120.1"/>
</dbReference>
<reference evidence="4" key="1">
    <citation type="submission" date="2023-07" db="EMBL/GenBank/DDBJ databases">
        <title>Mycolicibacterium sp. nov., a novel bacterial species.</title>
        <authorList>
            <person name="Cao Y."/>
        </authorList>
    </citation>
    <scope>NUCLEOTIDE SEQUENCE</scope>
    <source>
        <strain evidence="4">KC 300</strain>
    </source>
</reference>
<dbReference type="PANTHER" id="PTHR43156:SF2">
    <property type="entry name" value="STAGE II SPORULATION PROTEIN E"/>
    <property type="match status" value="1"/>
</dbReference>
<dbReference type="Gene3D" id="3.30.450.20">
    <property type="entry name" value="PAS domain"/>
    <property type="match status" value="1"/>
</dbReference>
<dbReference type="SUPFAM" id="SSF55874">
    <property type="entry name" value="ATPase domain of HSP90 chaperone/DNA topoisomerase II/histidine kinase"/>
    <property type="match status" value="1"/>
</dbReference>
<dbReference type="InterPro" id="IPR014787">
    <property type="entry name" value="PSer_Pase_RsbU_N"/>
</dbReference>
<protein>
    <submittedName>
        <fullName evidence="4">SpoIIE family protein phosphatase</fullName>
    </submittedName>
</protein>
<dbReference type="CDD" id="cd16936">
    <property type="entry name" value="HATPase_RsbW-like"/>
    <property type="match status" value="1"/>
</dbReference>
<dbReference type="PROSITE" id="PS50112">
    <property type="entry name" value="PAS"/>
    <property type="match status" value="1"/>
</dbReference>
<dbReference type="EMBL" id="JAUMSQ010000120">
    <property type="protein sequence ID" value="MDO3637329.1"/>
    <property type="molecule type" value="Genomic_DNA"/>
</dbReference>
<sequence length="731" mass="77951">MTAEFRAAYTDALRAYLAGRDEAGLEVGHELGRRALAERISTLDIVENHFRLLGSGDDESEPAAALQFLLQTLAALDVATRGFLDGTQRYEQQRARADGLADRDQFRTALVNALQEGFFVADGDGTVVEINDAFTEITGYDAAGLPYRWPHPWLVDHGLADRQLNQLIETGDLQAETEIRRRDGAPGWAAVSINAVPAAGSARAVYVGTIRDVTVLRAAAERERLLARLATAIGLAKSMAEVLAITLEECRAAIDLQRVLTVTWRSGDEEPAVRAAGEPAGAQWSDLDPDLRTTLGQARQWPPLTIEPVLSPDGSDAACGIVAMLPGGGDTAVVLEHQRPRQISVDDRLLLTALVGHLGLAIQHVRQFETAREASLTLQRAMLPTSSPPAGFAVRYEPAVAPLEIGGDWYDVLPIGERTIGIVVGDCVGRGLPAAAVMGQLRSSARALLLTGAEPAVLLEELDSAAALIPHAYCATVFLAVLDIRTGELRYSNAGHVPAVLATPASPPSVLSDAATVPLAVRRTGPRPQGTRTLPPGSALLLYTDGLVERRDAPIDDGIDRVTRVLAAELSSHADTIADAVLRELAPPAGYDDDVAVLVYRRPPAPLHLEIAATPANLGRVRTELTAWLTEVGAGQELTTDVVLAVNEACTNSVEHGYRDVAAGVMIVDAAVWGDEIVVRVLDFGTWKTPDEKPRTRGRGLPMMRAVSARVDLGPSASGTTVEMVFRLTPG</sequence>
<dbReference type="SUPFAM" id="SSF81606">
    <property type="entry name" value="PP2C-like"/>
    <property type="match status" value="1"/>
</dbReference>
<keyword evidence="1" id="KW-0378">Hydrolase</keyword>
<evidence type="ECO:0000313" key="4">
    <source>
        <dbReference type="EMBL" id="MDO3637329.1"/>
    </source>
</evidence>
<dbReference type="Pfam" id="PF13426">
    <property type="entry name" value="PAS_9"/>
    <property type="match status" value="1"/>
</dbReference>
<dbReference type="NCBIfam" id="TIGR00229">
    <property type="entry name" value="sensory_box"/>
    <property type="match status" value="1"/>
</dbReference>
<organism evidence="4 5">
    <name type="scientific">Mycolicibacterium arseniciresistens</name>
    <dbReference type="NCBI Taxonomy" id="3062257"/>
    <lineage>
        <taxon>Bacteria</taxon>
        <taxon>Bacillati</taxon>
        <taxon>Actinomycetota</taxon>
        <taxon>Actinomycetes</taxon>
        <taxon>Mycobacteriales</taxon>
        <taxon>Mycobacteriaceae</taxon>
        <taxon>Mycolicibacterium</taxon>
    </lineage>
</organism>
<dbReference type="Gene3D" id="3.30.565.10">
    <property type="entry name" value="Histidine kinase-like ATPase, C-terminal domain"/>
    <property type="match status" value="1"/>
</dbReference>
<dbReference type="InterPro" id="IPR000700">
    <property type="entry name" value="PAS-assoc_C"/>
</dbReference>
<dbReference type="InterPro" id="IPR036457">
    <property type="entry name" value="PPM-type-like_dom_sf"/>
</dbReference>
<dbReference type="SUPFAM" id="SSF55781">
    <property type="entry name" value="GAF domain-like"/>
    <property type="match status" value="1"/>
</dbReference>
<dbReference type="InterPro" id="IPR000014">
    <property type="entry name" value="PAS"/>
</dbReference>
<dbReference type="Pfam" id="PF13581">
    <property type="entry name" value="HATPase_c_2"/>
    <property type="match status" value="1"/>
</dbReference>
<accession>A0ABT8UHP5</accession>
<dbReference type="Pfam" id="PF07228">
    <property type="entry name" value="SpoIIE"/>
    <property type="match status" value="1"/>
</dbReference>
<feature type="domain" description="PAS" evidence="2">
    <location>
        <begin position="103"/>
        <end position="140"/>
    </location>
</feature>
<dbReference type="PROSITE" id="PS50113">
    <property type="entry name" value="PAC"/>
    <property type="match status" value="1"/>
</dbReference>
<dbReference type="InterPro" id="IPR035965">
    <property type="entry name" value="PAS-like_dom_sf"/>
</dbReference>
<dbReference type="Gene3D" id="1.10.1240.30">
    <property type="entry name" value="KaiA/RbsU domain"/>
    <property type="match status" value="1"/>
</dbReference>
<gene>
    <name evidence="4" type="ORF">Q2100_16415</name>
</gene>
<dbReference type="PANTHER" id="PTHR43156">
    <property type="entry name" value="STAGE II SPORULATION PROTEIN E-RELATED"/>
    <property type="match status" value="1"/>
</dbReference>
<evidence type="ECO:0000256" key="1">
    <source>
        <dbReference type="ARBA" id="ARBA00022801"/>
    </source>
</evidence>
<comment type="caution">
    <text evidence="4">The sequence shown here is derived from an EMBL/GenBank/DDBJ whole genome shotgun (WGS) entry which is preliminary data.</text>
</comment>
<dbReference type="Gene3D" id="3.30.450.40">
    <property type="match status" value="1"/>
</dbReference>
<dbReference type="SMART" id="SM00086">
    <property type="entry name" value="PAC"/>
    <property type="match status" value="1"/>
</dbReference>
<dbReference type="InterPro" id="IPR001932">
    <property type="entry name" value="PPM-type_phosphatase-like_dom"/>
</dbReference>
<proteinExistence type="predicted"/>
<dbReference type="Gene3D" id="3.60.40.10">
    <property type="entry name" value="PPM-type phosphatase domain"/>
    <property type="match status" value="1"/>
</dbReference>
<keyword evidence="5" id="KW-1185">Reference proteome</keyword>
<dbReference type="InterPro" id="IPR029016">
    <property type="entry name" value="GAF-like_dom_sf"/>
</dbReference>